<dbReference type="PANTHER" id="PTHR46880:SF5">
    <property type="entry name" value="DUF4371 DOMAIN-CONTAINING PROTEIN"/>
    <property type="match status" value="1"/>
</dbReference>
<dbReference type="AlphaFoldDB" id="A0A1X7TYM4"/>
<evidence type="ECO:0000259" key="1">
    <source>
        <dbReference type="Pfam" id="PF05699"/>
    </source>
</evidence>
<name>A0A1X7TYM4_AMPQE</name>
<dbReference type="InterPro" id="IPR012337">
    <property type="entry name" value="RNaseH-like_sf"/>
</dbReference>
<accession>A0A1X7TYM4</accession>
<sequence>MMTQNYGEDAIDELAEHYGSGKSPFLCPEDLRLEWLDYQTYMIRNCTKMSMQEHLSSLALHKGTVSVAYPNLSKLAQVFLALPVSTADWKRGFSTMKRIKTRLRSQMINETLNHCTRISMEAPPLEQFDFDTSVNDRFVQLLVIAIAIQIINR</sequence>
<dbReference type="SUPFAM" id="SSF53098">
    <property type="entry name" value="Ribonuclease H-like"/>
    <property type="match status" value="1"/>
</dbReference>
<organism evidence="2">
    <name type="scientific">Amphimedon queenslandica</name>
    <name type="common">Sponge</name>
    <dbReference type="NCBI Taxonomy" id="400682"/>
    <lineage>
        <taxon>Eukaryota</taxon>
        <taxon>Metazoa</taxon>
        <taxon>Porifera</taxon>
        <taxon>Demospongiae</taxon>
        <taxon>Heteroscleromorpha</taxon>
        <taxon>Haplosclerida</taxon>
        <taxon>Niphatidae</taxon>
        <taxon>Amphimedon</taxon>
    </lineage>
</organism>
<dbReference type="GO" id="GO:0046983">
    <property type="term" value="F:protein dimerization activity"/>
    <property type="evidence" value="ECO:0007669"/>
    <property type="project" value="InterPro"/>
</dbReference>
<evidence type="ECO:0000313" key="2">
    <source>
        <dbReference type="EnsemblMetazoa" id="Aqu2.1.20425_001"/>
    </source>
</evidence>
<dbReference type="InParanoid" id="A0A1X7TYM4"/>
<dbReference type="PANTHER" id="PTHR46880">
    <property type="entry name" value="RAS-ASSOCIATING DOMAIN-CONTAINING PROTEIN"/>
    <property type="match status" value="1"/>
</dbReference>
<protein>
    <recommendedName>
        <fullName evidence="1">HAT C-terminal dimerisation domain-containing protein</fullName>
    </recommendedName>
</protein>
<dbReference type="Pfam" id="PF05699">
    <property type="entry name" value="Dimer_Tnp_hAT"/>
    <property type="match status" value="1"/>
</dbReference>
<dbReference type="EnsemblMetazoa" id="Aqu2.1.20425_001">
    <property type="protein sequence ID" value="Aqu2.1.20425_001"/>
    <property type="gene ID" value="Aqu2.1.20425"/>
</dbReference>
<reference evidence="2" key="1">
    <citation type="submission" date="2017-05" db="UniProtKB">
        <authorList>
            <consortium name="EnsemblMetazoa"/>
        </authorList>
    </citation>
    <scope>IDENTIFICATION</scope>
</reference>
<proteinExistence type="predicted"/>
<dbReference type="InterPro" id="IPR008906">
    <property type="entry name" value="HATC_C_dom"/>
</dbReference>
<feature type="domain" description="HAT C-terminal dimerisation" evidence="1">
    <location>
        <begin position="44"/>
        <end position="115"/>
    </location>
</feature>